<dbReference type="STRING" id="42155.A0A0R3Q7P9"/>
<evidence type="ECO:0000259" key="10">
    <source>
        <dbReference type="PROSITE" id="PS50102"/>
    </source>
</evidence>
<dbReference type="AlphaFoldDB" id="A0A0R3Q7P9"/>
<protein>
    <submittedName>
        <fullName evidence="13">RRM domain-containing protein</fullName>
    </submittedName>
</protein>
<proteinExistence type="predicted"/>
<keyword evidence="7" id="KW-0539">Nucleus</keyword>
<evidence type="ECO:0000256" key="8">
    <source>
        <dbReference type="PROSITE-ProRule" id="PRU00176"/>
    </source>
</evidence>
<keyword evidence="12" id="KW-1185">Reference proteome</keyword>
<evidence type="ECO:0000256" key="9">
    <source>
        <dbReference type="SAM" id="MobiDB-lite"/>
    </source>
</evidence>
<dbReference type="Gene3D" id="3.30.70.330">
    <property type="match status" value="1"/>
</dbReference>
<dbReference type="GO" id="GO:0003723">
    <property type="term" value="F:RNA binding"/>
    <property type="evidence" value="ECO:0007669"/>
    <property type="project" value="UniProtKB-UniRule"/>
</dbReference>
<evidence type="ECO:0000256" key="4">
    <source>
        <dbReference type="ARBA" id="ARBA00023015"/>
    </source>
</evidence>
<dbReference type="WBParaSite" id="BTMF_0000235301-mRNA-1">
    <property type="protein sequence ID" value="BTMF_0000235301-mRNA-1"/>
    <property type="gene ID" value="BTMF_0000235301"/>
</dbReference>
<dbReference type="GO" id="GO:0008380">
    <property type="term" value="P:RNA splicing"/>
    <property type="evidence" value="ECO:0007669"/>
    <property type="project" value="UniProtKB-KW"/>
</dbReference>
<dbReference type="InterPro" id="IPR012677">
    <property type="entry name" value="Nucleotide-bd_a/b_plait_sf"/>
</dbReference>
<dbReference type="PANTHER" id="PTHR48033">
    <property type="entry name" value="RNA-BINDING (RRM/RBD/RNP MOTIFS) FAMILY PROTEIN"/>
    <property type="match status" value="1"/>
</dbReference>
<dbReference type="InterPro" id="IPR041105">
    <property type="entry name" value="TDP-43_N"/>
</dbReference>
<gene>
    <name evidence="11" type="ORF">BTMF_LOCUS1682</name>
</gene>
<dbReference type="CDD" id="cd19609">
    <property type="entry name" value="NTD_TDP-43"/>
    <property type="match status" value="1"/>
</dbReference>
<dbReference type="GO" id="GO:0005654">
    <property type="term" value="C:nucleoplasm"/>
    <property type="evidence" value="ECO:0007669"/>
    <property type="project" value="TreeGrafter"/>
</dbReference>
<dbReference type="GO" id="GO:0010468">
    <property type="term" value="P:regulation of gene expression"/>
    <property type="evidence" value="ECO:0007669"/>
    <property type="project" value="TreeGrafter"/>
</dbReference>
<dbReference type="Pfam" id="PF00076">
    <property type="entry name" value="RRM_1"/>
    <property type="match status" value="1"/>
</dbReference>
<dbReference type="GO" id="GO:0000785">
    <property type="term" value="C:chromatin"/>
    <property type="evidence" value="ECO:0007669"/>
    <property type="project" value="TreeGrafter"/>
</dbReference>
<evidence type="ECO:0000256" key="7">
    <source>
        <dbReference type="ARBA" id="ARBA00023242"/>
    </source>
</evidence>
<dbReference type="SMART" id="SM00360">
    <property type="entry name" value="RRM"/>
    <property type="match status" value="1"/>
</dbReference>
<accession>A0A0R3Q7P9</accession>
<dbReference type="Proteomes" id="UP000280834">
    <property type="component" value="Unassembled WGS sequence"/>
</dbReference>
<dbReference type="PROSITE" id="PS50102">
    <property type="entry name" value="RRM"/>
    <property type="match status" value="1"/>
</dbReference>
<evidence type="ECO:0000313" key="12">
    <source>
        <dbReference type="Proteomes" id="UP000280834"/>
    </source>
</evidence>
<dbReference type="PANTHER" id="PTHR48033:SF9">
    <property type="entry name" value="TAR DNA-BINDING PROTEIN 43"/>
    <property type="match status" value="1"/>
</dbReference>
<evidence type="ECO:0000256" key="5">
    <source>
        <dbReference type="ARBA" id="ARBA00023163"/>
    </source>
</evidence>
<dbReference type="Pfam" id="PF18694">
    <property type="entry name" value="TDP-43_N"/>
    <property type="match status" value="1"/>
</dbReference>
<evidence type="ECO:0000313" key="11">
    <source>
        <dbReference type="EMBL" id="VDO10832.1"/>
    </source>
</evidence>
<dbReference type="EMBL" id="UZAG01001256">
    <property type="protein sequence ID" value="VDO10832.1"/>
    <property type="molecule type" value="Genomic_DNA"/>
</dbReference>
<dbReference type="SUPFAM" id="SSF54928">
    <property type="entry name" value="RNA-binding domain, RBD"/>
    <property type="match status" value="1"/>
</dbReference>
<evidence type="ECO:0000256" key="6">
    <source>
        <dbReference type="ARBA" id="ARBA00023187"/>
    </source>
</evidence>
<keyword evidence="6" id="KW-0508">mRNA splicing</keyword>
<comment type="subcellular location">
    <subcellularLocation>
        <location evidence="1">Nucleus</location>
    </subcellularLocation>
</comment>
<dbReference type="InterPro" id="IPR035979">
    <property type="entry name" value="RBD_domain_sf"/>
</dbReference>
<sequence length="297" mass="32989">MMTSELVSVNCKSEEGIINESKNSSEEGNESVEYVVVSETEESERLELPLLPEDCSLSLNTLVHAFPGAHGLKYKNSITGASRALLMDPQGTRFLAPPDGWKNKTFIVIYPHRGSGISFAISFLKIFGDYDVRVSEINNAQFASEGNVVWELLSRTGDQNTKRKKMMDECEQEGDSEDSQGGRGGQFTAKQKRIEDPSGEKACIDLIVLGLPFKTSAETCKAYFENFGEVVLFDLKTDPSGASKGFGFVRMADFDAQQRILTQQTHEIDGRRCQVRIPLSKIIDVVRNLHFATITDQ</sequence>
<evidence type="ECO:0000256" key="2">
    <source>
        <dbReference type="ARBA" id="ARBA00022664"/>
    </source>
</evidence>
<keyword evidence="4" id="KW-0805">Transcription regulation</keyword>
<keyword evidence="8" id="KW-0694">RNA-binding</keyword>
<organism evidence="13">
    <name type="scientific">Brugia timori</name>
    <dbReference type="NCBI Taxonomy" id="42155"/>
    <lineage>
        <taxon>Eukaryota</taxon>
        <taxon>Metazoa</taxon>
        <taxon>Ecdysozoa</taxon>
        <taxon>Nematoda</taxon>
        <taxon>Chromadorea</taxon>
        <taxon>Rhabditida</taxon>
        <taxon>Spirurina</taxon>
        <taxon>Spiruromorpha</taxon>
        <taxon>Filarioidea</taxon>
        <taxon>Onchocercidae</taxon>
        <taxon>Brugia</taxon>
    </lineage>
</organism>
<feature type="region of interest" description="Disordered" evidence="9">
    <location>
        <begin position="160"/>
        <end position="193"/>
    </location>
</feature>
<reference evidence="13" key="1">
    <citation type="submission" date="2017-02" db="UniProtKB">
        <authorList>
            <consortium name="WormBaseParasite"/>
        </authorList>
    </citation>
    <scope>IDENTIFICATION</scope>
</reference>
<reference evidence="11 12" key="2">
    <citation type="submission" date="2018-11" db="EMBL/GenBank/DDBJ databases">
        <authorList>
            <consortium name="Pathogen Informatics"/>
        </authorList>
    </citation>
    <scope>NUCLEOTIDE SEQUENCE [LARGE SCALE GENOMIC DNA]</scope>
</reference>
<keyword evidence="3" id="KW-0677">Repeat</keyword>
<evidence type="ECO:0000313" key="13">
    <source>
        <dbReference type="WBParaSite" id="BTMF_0000235301-mRNA-1"/>
    </source>
</evidence>
<name>A0A0R3Q7P9_9BILA</name>
<keyword evidence="2" id="KW-0507">mRNA processing</keyword>
<evidence type="ECO:0000256" key="1">
    <source>
        <dbReference type="ARBA" id="ARBA00004123"/>
    </source>
</evidence>
<feature type="domain" description="RRM" evidence="10">
    <location>
        <begin position="204"/>
        <end position="282"/>
    </location>
</feature>
<dbReference type="GO" id="GO:0006397">
    <property type="term" value="P:mRNA processing"/>
    <property type="evidence" value="ECO:0007669"/>
    <property type="project" value="UniProtKB-KW"/>
</dbReference>
<keyword evidence="5" id="KW-0804">Transcription</keyword>
<evidence type="ECO:0000256" key="3">
    <source>
        <dbReference type="ARBA" id="ARBA00022737"/>
    </source>
</evidence>
<feature type="compositionally biased region" description="Acidic residues" evidence="9">
    <location>
        <begin position="169"/>
        <end position="178"/>
    </location>
</feature>
<dbReference type="InterPro" id="IPR000504">
    <property type="entry name" value="RRM_dom"/>
</dbReference>